<sequence length="154" mass="17000">MSIREALPADVDFLRQGLRSLDDEMRELATASGFHREGMPGPNIEALLQRELFFIALYGDEPCGFLSIWFSHPAPERALVPPPQQATINTMYVLPAFRRRGIASRLLGAAETRCRSLGAPGISLGFIDGNQPAEAAYKKAGFVTIRHAMWLSLD</sequence>
<dbReference type="Pfam" id="PF00583">
    <property type="entry name" value="Acetyltransf_1"/>
    <property type="match status" value="1"/>
</dbReference>
<dbReference type="PANTHER" id="PTHR43877">
    <property type="entry name" value="AMINOALKYLPHOSPHONATE N-ACETYLTRANSFERASE-RELATED-RELATED"/>
    <property type="match status" value="1"/>
</dbReference>
<proteinExistence type="predicted"/>
<name>A0ABQ5WC54_9HYPH</name>
<evidence type="ECO:0000313" key="5">
    <source>
        <dbReference type="Proteomes" id="UP001156691"/>
    </source>
</evidence>
<feature type="domain" description="N-acetyltransferase" evidence="3">
    <location>
        <begin position="1"/>
        <end position="154"/>
    </location>
</feature>
<dbReference type="InterPro" id="IPR050832">
    <property type="entry name" value="Bact_Acetyltransf"/>
</dbReference>
<dbReference type="RefSeq" id="WP_284342578.1">
    <property type="nucleotide sequence ID" value="NZ_BSNS01000023.1"/>
</dbReference>
<gene>
    <name evidence="4" type="ORF">GCM10010862_44400</name>
</gene>
<keyword evidence="5" id="KW-1185">Reference proteome</keyword>
<protein>
    <recommendedName>
        <fullName evidence="3">N-acetyltransferase domain-containing protein</fullName>
    </recommendedName>
</protein>
<dbReference type="EMBL" id="BSNS01000023">
    <property type="protein sequence ID" value="GLQ57181.1"/>
    <property type="molecule type" value="Genomic_DNA"/>
</dbReference>
<reference evidence="5" key="1">
    <citation type="journal article" date="2019" name="Int. J. Syst. Evol. Microbiol.">
        <title>The Global Catalogue of Microorganisms (GCM) 10K type strain sequencing project: providing services to taxonomists for standard genome sequencing and annotation.</title>
        <authorList>
            <consortium name="The Broad Institute Genomics Platform"/>
            <consortium name="The Broad Institute Genome Sequencing Center for Infectious Disease"/>
            <person name="Wu L."/>
            <person name="Ma J."/>
        </authorList>
    </citation>
    <scope>NUCLEOTIDE SEQUENCE [LARGE SCALE GENOMIC DNA]</scope>
    <source>
        <strain evidence="5">NBRC 112416</strain>
    </source>
</reference>
<organism evidence="4 5">
    <name type="scientific">Devosia nitrariae</name>
    <dbReference type="NCBI Taxonomy" id="2071872"/>
    <lineage>
        <taxon>Bacteria</taxon>
        <taxon>Pseudomonadati</taxon>
        <taxon>Pseudomonadota</taxon>
        <taxon>Alphaproteobacteria</taxon>
        <taxon>Hyphomicrobiales</taxon>
        <taxon>Devosiaceae</taxon>
        <taxon>Devosia</taxon>
    </lineage>
</organism>
<comment type="caution">
    <text evidence="4">The sequence shown here is derived from an EMBL/GenBank/DDBJ whole genome shotgun (WGS) entry which is preliminary data.</text>
</comment>
<dbReference type="InterPro" id="IPR016181">
    <property type="entry name" value="Acyl_CoA_acyltransferase"/>
</dbReference>
<dbReference type="InterPro" id="IPR000182">
    <property type="entry name" value="GNAT_dom"/>
</dbReference>
<keyword evidence="2" id="KW-0012">Acyltransferase</keyword>
<dbReference type="Gene3D" id="3.40.630.30">
    <property type="match status" value="1"/>
</dbReference>
<dbReference type="PROSITE" id="PS51186">
    <property type="entry name" value="GNAT"/>
    <property type="match status" value="1"/>
</dbReference>
<dbReference type="SUPFAM" id="SSF55729">
    <property type="entry name" value="Acyl-CoA N-acyltransferases (Nat)"/>
    <property type="match status" value="1"/>
</dbReference>
<evidence type="ECO:0000313" key="4">
    <source>
        <dbReference type="EMBL" id="GLQ57181.1"/>
    </source>
</evidence>
<dbReference type="CDD" id="cd04301">
    <property type="entry name" value="NAT_SF"/>
    <property type="match status" value="1"/>
</dbReference>
<evidence type="ECO:0000256" key="1">
    <source>
        <dbReference type="ARBA" id="ARBA00022679"/>
    </source>
</evidence>
<evidence type="ECO:0000256" key="2">
    <source>
        <dbReference type="ARBA" id="ARBA00023315"/>
    </source>
</evidence>
<evidence type="ECO:0000259" key="3">
    <source>
        <dbReference type="PROSITE" id="PS51186"/>
    </source>
</evidence>
<keyword evidence="1" id="KW-0808">Transferase</keyword>
<dbReference type="Proteomes" id="UP001156691">
    <property type="component" value="Unassembled WGS sequence"/>
</dbReference>
<accession>A0ABQ5WC54</accession>